<feature type="domain" description="Beta-lactamase hydrolase-like protein phosphatase-like" evidence="2">
    <location>
        <begin position="69"/>
        <end position="161"/>
    </location>
</feature>
<feature type="region of interest" description="Disordered" evidence="1">
    <location>
        <begin position="30"/>
        <end position="49"/>
    </location>
</feature>
<organism evidence="3">
    <name type="scientific">hydrothermal vent metagenome</name>
    <dbReference type="NCBI Taxonomy" id="652676"/>
    <lineage>
        <taxon>unclassified sequences</taxon>
        <taxon>metagenomes</taxon>
        <taxon>ecological metagenomes</taxon>
    </lineage>
</organism>
<proteinExistence type="predicted"/>
<dbReference type="EMBL" id="UOGL01000367">
    <property type="protein sequence ID" value="VAX39762.1"/>
    <property type="molecule type" value="Genomic_DNA"/>
</dbReference>
<reference evidence="3" key="1">
    <citation type="submission" date="2018-06" db="EMBL/GenBank/DDBJ databases">
        <authorList>
            <person name="Zhirakovskaya E."/>
        </authorList>
    </citation>
    <scope>NUCLEOTIDE SEQUENCE</scope>
</reference>
<dbReference type="AlphaFoldDB" id="A0A3B1DG52"/>
<dbReference type="InterPro" id="IPR029021">
    <property type="entry name" value="Prot-tyrosine_phosphatase-like"/>
</dbReference>
<protein>
    <recommendedName>
        <fullName evidence="2">Beta-lactamase hydrolase-like protein phosphatase-like domain-containing protein</fullName>
    </recommendedName>
</protein>
<dbReference type="InterPro" id="IPR005939">
    <property type="entry name" value="BLH_phosphatase-like"/>
</dbReference>
<evidence type="ECO:0000313" key="3">
    <source>
        <dbReference type="EMBL" id="VAX39762.1"/>
    </source>
</evidence>
<evidence type="ECO:0000259" key="2">
    <source>
        <dbReference type="Pfam" id="PF04273"/>
    </source>
</evidence>
<dbReference type="GO" id="GO:0016787">
    <property type="term" value="F:hydrolase activity"/>
    <property type="evidence" value="ECO:0007669"/>
    <property type="project" value="InterPro"/>
</dbReference>
<feature type="compositionally biased region" description="Basic and acidic residues" evidence="1">
    <location>
        <begin position="32"/>
        <end position="49"/>
    </location>
</feature>
<accession>A0A3B1DG52</accession>
<evidence type="ECO:0000256" key="1">
    <source>
        <dbReference type="SAM" id="MobiDB-lite"/>
    </source>
</evidence>
<gene>
    <name evidence="3" type="ORF">MNBD_PLANCTO02-31</name>
</gene>
<sequence length="205" mass="22878">MPITKRPQSLLFVVICMGLLSLTTTNAISKEGSTKKEATSKNKPVKLKESKLGETRNVHTFGKTILCGQPKAADFAEAKKRGVKIILNVRTKREVKWNEKAAAEKIGLEFYHVPFGGNQLLNDKVFEKILPLLANQKKKPLLFHCGSANRVGAVWAAHRALNDGLTIEQAFKEAKEVGLRSPKYAKISKAYILKQQAKKKHHTKH</sequence>
<dbReference type="SUPFAM" id="SSF52799">
    <property type="entry name" value="(Phosphotyrosine protein) phosphatases II"/>
    <property type="match status" value="1"/>
</dbReference>
<dbReference type="Pfam" id="PF04273">
    <property type="entry name" value="BLH_phosphatase"/>
    <property type="match status" value="1"/>
</dbReference>
<name>A0A3B1DG52_9ZZZZ</name>
<dbReference type="Gene3D" id="3.90.190.10">
    <property type="entry name" value="Protein tyrosine phosphatase superfamily"/>
    <property type="match status" value="1"/>
</dbReference>